<accession>A0A4P7GM81</accession>
<keyword evidence="11" id="KW-1185">Reference proteome</keyword>
<dbReference type="PANTHER" id="PTHR43289:SF6">
    <property type="entry name" value="SERINE_THREONINE-PROTEIN KINASE NEKL-3"/>
    <property type="match status" value="1"/>
</dbReference>
<dbReference type="Proteomes" id="UP000294894">
    <property type="component" value="Chromosome"/>
</dbReference>
<dbReference type="EMBL" id="CP038267">
    <property type="protein sequence ID" value="QBR92877.1"/>
    <property type="molecule type" value="Genomic_DNA"/>
</dbReference>
<evidence type="ECO:0000256" key="3">
    <source>
        <dbReference type="ARBA" id="ARBA00022679"/>
    </source>
</evidence>
<feature type="compositionally biased region" description="Low complexity" evidence="8">
    <location>
        <begin position="393"/>
        <end position="410"/>
    </location>
</feature>
<evidence type="ECO:0000256" key="2">
    <source>
        <dbReference type="ARBA" id="ARBA00022527"/>
    </source>
</evidence>
<evidence type="ECO:0000313" key="10">
    <source>
        <dbReference type="EMBL" id="QBR92877.1"/>
    </source>
</evidence>
<dbReference type="AlphaFoldDB" id="A0A4P7GM81"/>
<dbReference type="RefSeq" id="WP_135077732.1">
    <property type="nucleotide sequence ID" value="NZ_CP038267.1"/>
</dbReference>
<proteinExistence type="predicted"/>
<dbReference type="Gene3D" id="1.10.510.10">
    <property type="entry name" value="Transferase(Phosphotransferase) domain 1"/>
    <property type="match status" value="1"/>
</dbReference>
<evidence type="ECO:0000256" key="7">
    <source>
        <dbReference type="PROSITE-ProRule" id="PRU10141"/>
    </source>
</evidence>
<protein>
    <recommendedName>
        <fullName evidence="1">non-specific serine/threonine protein kinase</fullName>
        <ecNumber evidence="1">2.7.11.1</ecNumber>
    </recommendedName>
</protein>
<dbReference type="PROSITE" id="PS00108">
    <property type="entry name" value="PROTEIN_KINASE_ST"/>
    <property type="match status" value="1"/>
</dbReference>
<dbReference type="SMART" id="SM00220">
    <property type="entry name" value="S_TKc"/>
    <property type="match status" value="1"/>
</dbReference>
<dbReference type="OrthoDB" id="9762169at2"/>
<dbReference type="EC" id="2.7.11.1" evidence="1"/>
<evidence type="ECO:0000256" key="5">
    <source>
        <dbReference type="ARBA" id="ARBA00022777"/>
    </source>
</evidence>
<keyword evidence="6 7" id="KW-0067">ATP-binding</keyword>
<evidence type="ECO:0000256" key="8">
    <source>
        <dbReference type="SAM" id="MobiDB-lite"/>
    </source>
</evidence>
<dbReference type="CDD" id="cd14014">
    <property type="entry name" value="STKc_PknB_like"/>
    <property type="match status" value="1"/>
</dbReference>
<gene>
    <name evidence="10" type="ORF">EXE57_11775</name>
</gene>
<dbReference type="InterPro" id="IPR017441">
    <property type="entry name" value="Protein_kinase_ATP_BS"/>
</dbReference>
<evidence type="ECO:0000256" key="1">
    <source>
        <dbReference type="ARBA" id="ARBA00012513"/>
    </source>
</evidence>
<evidence type="ECO:0000256" key="6">
    <source>
        <dbReference type="ARBA" id="ARBA00022840"/>
    </source>
</evidence>
<evidence type="ECO:0000313" key="11">
    <source>
        <dbReference type="Proteomes" id="UP000294894"/>
    </source>
</evidence>
<keyword evidence="4 7" id="KW-0547">Nucleotide-binding</keyword>
<organism evidence="10 11">
    <name type="scientific">Nocardioides euryhalodurans</name>
    <dbReference type="NCBI Taxonomy" id="2518370"/>
    <lineage>
        <taxon>Bacteria</taxon>
        <taxon>Bacillati</taxon>
        <taxon>Actinomycetota</taxon>
        <taxon>Actinomycetes</taxon>
        <taxon>Propionibacteriales</taxon>
        <taxon>Nocardioidaceae</taxon>
        <taxon>Nocardioides</taxon>
    </lineage>
</organism>
<reference evidence="10 11" key="1">
    <citation type="submission" date="2019-03" db="EMBL/GenBank/DDBJ databases">
        <title>Three New Species of Nocardioides, Nocardioides euryhalodurans sp. nov., Nocardioides seonyuensis sp. nov. and Nocardioides eburneoflavus sp. nov., Iolated from Soil.</title>
        <authorList>
            <person name="Roh S.G."/>
            <person name="Lee C."/>
            <person name="Kim M.-K."/>
            <person name="Kim S.B."/>
        </authorList>
    </citation>
    <scope>NUCLEOTIDE SEQUENCE [LARGE SCALE GENOMIC DNA]</scope>
    <source>
        <strain evidence="10 11">MMS17-SY117</strain>
    </source>
</reference>
<dbReference type="KEGG" id="noy:EXE57_11775"/>
<evidence type="ECO:0000256" key="4">
    <source>
        <dbReference type="ARBA" id="ARBA00022741"/>
    </source>
</evidence>
<dbReference type="PROSITE" id="PS50011">
    <property type="entry name" value="PROTEIN_KINASE_DOM"/>
    <property type="match status" value="1"/>
</dbReference>
<keyword evidence="5 10" id="KW-0418">Kinase</keyword>
<dbReference type="SUPFAM" id="SSF56112">
    <property type="entry name" value="Protein kinase-like (PK-like)"/>
    <property type="match status" value="1"/>
</dbReference>
<feature type="binding site" evidence="7">
    <location>
        <position position="43"/>
    </location>
    <ligand>
        <name>ATP</name>
        <dbReference type="ChEBI" id="CHEBI:30616"/>
    </ligand>
</feature>
<feature type="region of interest" description="Disordered" evidence="8">
    <location>
        <begin position="393"/>
        <end position="422"/>
    </location>
</feature>
<feature type="domain" description="Protein kinase" evidence="9">
    <location>
        <begin position="14"/>
        <end position="277"/>
    </location>
</feature>
<dbReference type="GO" id="GO:0004674">
    <property type="term" value="F:protein serine/threonine kinase activity"/>
    <property type="evidence" value="ECO:0007669"/>
    <property type="project" value="UniProtKB-KW"/>
</dbReference>
<name>A0A4P7GM81_9ACTN</name>
<dbReference type="InterPro" id="IPR000719">
    <property type="entry name" value="Prot_kinase_dom"/>
</dbReference>
<dbReference type="InterPro" id="IPR011009">
    <property type="entry name" value="Kinase-like_dom_sf"/>
</dbReference>
<dbReference type="PANTHER" id="PTHR43289">
    <property type="entry name" value="MITOGEN-ACTIVATED PROTEIN KINASE KINASE KINASE 20-RELATED"/>
    <property type="match status" value="1"/>
</dbReference>
<sequence>MHTEGFDDALGASYRLQERLGQGATGEVWRAVDRRTDEVVAAKLLRREHASDQDLVGRFVRERSILTGLRHPSVVAVRDLVVEGDRLAIIMDLVDGGSLRDVLRVDGPLPPARAIEVVAAVLEGLAVAHSRGVLHRDIKPDNVLLTRDWQSLGEGTVQLTDFGISRMVAEGAGTTTGLLGTPEYMAPEMLVTGRCDLSADVYGVGILLYELLAGRTPFAGPGTDYTVAHRHVVSLPPALPLPDALLAQLDAMLDKNPAARPTAGEAAAALRRLAPTLADLPALTPQAPPEDFDTARGPVTMVRGMVPDVAPAPAAVADPDEPDPPHDLDLGTPDQGTLLRPMTAPRRVREEAPTAGQRVAHKKKKRPAWRDPRALALVAASVVLLGGAVAYATTTGDSPTDDTPTPSTPTVVEAENTDPTTRTGLTVSREASYDAETETVELTLTYAAQNAPLGGPFLEVVPGTDGSSCPTITWEGVQQKPNLRDTSGVDVDCGWSVDPGPVPEQGSVTVTGQVPLSFGDEDPTSALQEWLDTAQGSTQSAITDARVTEPSYPVQRLQDIQVVAPSRTVSGTPLKLTVLPVWASGPDAFNPLYRSPSFGEPSSMLTAIAGGEEGVRFSDGCAGALAVTGGLEVTAVNVAAECTVIASIGNLPDTPSNTFEIVTRGG</sequence>
<dbReference type="Pfam" id="PF00069">
    <property type="entry name" value="Pkinase"/>
    <property type="match status" value="1"/>
</dbReference>
<evidence type="ECO:0000259" key="9">
    <source>
        <dbReference type="PROSITE" id="PS50011"/>
    </source>
</evidence>
<feature type="region of interest" description="Disordered" evidence="8">
    <location>
        <begin position="312"/>
        <end position="367"/>
    </location>
</feature>
<dbReference type="GO" id="GO:0005524">
    <property type="term" value="F:ATP binding"/>
    <property type="evidence" value="ECO:0007669"/>
    <property type="project" value="UniProtKB-UniRule"/>
</dbReference>
<keyword evidence="2 10" id="KW-0723">Serine/threonine-protein kinase</keyword>
<keyword evidence="3" id="KW-0808">Transferase</keyword>
<dbReference type="Gene3D" id="3.30.200.20">
    <property type="entry name" value="Phosphorylase Kinase, domain 1"/>
    <property type="match status" value="1"/>
</dbReference>
<dbReference type="PROSITE" id="PS00107">
    <property type="entry name" value="PROTEIN_KINASE_ATP"/>
    <property type="match status" value="1"/>
</dbReference>
<dbReference type="InterPro" id="IPR008271">
    <property type="entry name" value="Ser/Thr_kinase_AS"/>
</dbReference>